<accession>Q5BRT5</accession>
<evidence type="ECO:0000256" key="1">
    <source>
        <dbReference type="SAM" id="Phobius"/>
    </source>
</evidence>
<evidence type="ECO:0000313" key="2">
    <source>
        <dbReference type="EMBL" id="AAX30750.2"/>
    </source>
</evidence>
<name>Q5BRT5_SCHJA</name>
<sequence length="96" mass="11267">DNGPDGISASLMKYADRELPLSCLKLFTLSMDNECYPTIWKTSFITPRFRSESRKVIENCRPINTVFTVFYYFFLNAIFAYTTSYWLIILNTVLLR</sequence>
<reference evidence="2" key="1">
    <citation type="submission" date="2005-01" db="EMBL/GenBank/DDBJ databases">
        <authorList>
            <person name="Han Z."/>
        </authorList>
    </citation>
    <scope>NUCLEOTIDE SEQUENCE</scope>
</reference>
<protein>
    <submittedName>
        <fullName evidence="2">SJCHGC07414 protein</fullName>
    </submittedName>
</protein>
<keyword evidence="1" id="KW-0812">Transmembrane</keyword>
<feature type="non-terminal residue" evidence="2">
    <location>
        <position position="1"/>
    </location>
</feature>
<keyword evidence="1" id="KW-1133">Transmembrane helix</keyword>
<dbReference type="AlphaFoldDB" id="Q5BRT5"/>
<reference evidence="2" key="2">
    <citation type="journal article" date="2006" name="PLoS Pathog.">
        <title>New perspectives on host-parasite interplay by comparative transcriptomic and proteomic analyses of Schistosoma japonicum.</title>
        <authorList>
            <person name="Liu F."/>
            <person name="Lu J."/>
            <person name="Hu W."/>
            <person name="Wang S.Y."/>
            <person name="Cui S.J."/>
            <person name="Chi M."/>
            <person name="Yan Q."/>
            <person name="Wang X.R."/>
            <person name="Song H.D."/>
            <person name="Xu X.N."/>
            <person name="Wang J.J."/>
            <person name="Zhang X.L."/>
            <person name="Zhang X."/>
            <person name="Wang Z.Q."/>
            <person name="Xue C.L."/>
            <person name="Brindley P.J."/>
            <person name="McManus D.P."/>
            <person name="Yang P.Y."/>
            <person name="Feng Z."/>
            <person name="Chen Z."/>
            <person name="Han Z.G."/>
        </authorList>
    </citation>
    <scope>NUCLEOTIDE SEQUENCE</scope>
</reference>
<dbReference type="EMBL" id="AY915529">
    <property type="protein sequence ID" value="AAX30750.2"/>
    <property type="molecule type" value="mRNA"/>
</dbReference>
<proteinExistence type="evidence at transcript level"/>
<organism evidence="2">
    <name type="scientific">Schistosoma japonicum</name>
    <name type="common">Blood fluke</name>
    <dbReference type="NCBI Taxonomy" id="6182"/>
    <lineage>
        <taxon>Eukaryota</taxon>
        <taxon>Metazoa</taxon>
        <taxon>Spiralia</taxon>
        <taxon>Lophotrochozoa</taxon>
        <taxon>Platyhelminthes</taxon>
        <taxon>Trematoda</taxon>
        <taxon>Digenea</taxon>
        <taxon>Strigeidida</taxon>
        <taxon>Schistosomatoidea</taxon>
        <taxon>Schistosomatidae</taxon>
        <taxon>Schistosoma</taxon>
    </lineage>
</organism>
<keyword evidence="1" id="KW-0472">Membrane</keyword>
<feature type="transmembrane region" description="Helical" evidence="1">
    <location>
        <begin position="69"/>
        <end position="95"/>
    </location>
</feature>